<name>A0A2V1N2V5_9LACO</name>
<sequence>MVERLSAADLRSLIEQDYRLKRAIGILRGSFADQAGSEAFQVPQITVADLAYAKRLKQNLPDLSTQIEFDEYESVQAYIQRQQSWLTGQDIAWLRAPFE</sequence>
<evidence type="ECO:0000313" key="1">
    <source>
        <dbReference type="EMBL" id="PWG00898.1"/>
    </source>
</evidence>
<proteinExistence type="predicted"/>
<comment type="caution">
    <text evidence="1">The sequence shown here is derived from an EMBL/GenBank/DDBJ whole genome shotgun (WGS) entry which is preliminary data.</text>
</comment>
<dbReference type="RefSeq" id="WP_109249611.1">
    <property type="nucleotide sequence ID" value="NZ_QCXQ01000001.1"/>
</dbReference>
<gene>
    <name evidence="1" type="ORF">DCM90_01615</name>
</gene>
<keyword evidence="2" id="KW-1185">Reference proteome</keyword>
<evidence type="ECO:0000313" key="2">
    <source>
        <dbReference type="Proteomes" id="UP000245080"/>
    </source>
</evidence>
<reference evidence="1 2" key="1">
    <citation type="journal article" date="2018" name="Int. J. Syst. Evol. Microbiol.">
        <title>Lactobacillus bambusae sp. nov., isolated from a traditional fermented Ma-bamboo shoots of Taiwan.</title>
        <authorList>
            <person name="Wang L.-T."/>
        </authorList>
    </citation>
    <scope>NUCLEOTIDE SEQUENCE [LARGE SCALE GENOMIC DNA]</scope>
    <source>
        <strain evidence="1 2">BS-W1</strain>
    </source>
</reference>
<dbReference type="Proteomes" id="UP000245080">
    <property type="component" value="Unassembled WGS sequence"/>
</dbReference>
<dbReference type="EMBL" id="QCXQ01000001">
    <property type="protein sequence ID" value="PWG00898.1"/>
    <property type="molecule type" value="Genomic_DNA"/>
</dbReference>
<dbReference type="AlphaFoldDB" id="A0A2V1N2V5"/>
<protein>
    <submittedName>
        <fullName evidence="1">Uncharacterized protein</fullName>
    </submittedName>
</protein>
<accession>A0A2V1N2V5</accession>
<organism evidence="1 2">
    <name type="scientific">Levilactobacillus bambusae</name>
    <dbReference type="NCBI Taxonomy" id="2024736"/>
    <lineage>
        <taxon>Bacteria</taxon>
        <taxon>Bacillati</taxon>
        <taxon>Bacillota</taxon>
        <taxon>Bacilli</taxon>
        <taxon>Lactobacillales</taxon>
        <taxon>Lactobacillaceae</taxon>
        <taxon>Levilactobacillus</taxon>
    </lineage>
</organism>